<gene>
    <name evidence="1" type="ORF">Mag101_08410</name>
</gene>
<reference evidence="1" key="1">
    <citation type="submission" date="2017-02" db="EMBL/GenBank/DDBJ databases">
        <title>Genome of Microbulbifer agarilyticus GP101.</title>
        <authorList>
            <person name="Jung J."/>
            <person name="Bae S.S."/>
            <person name="Baek K."/>
        </authorList>
    </citation>
    <scope>NUCLEOTIDE SEQUENCE [LARGE SCALE GENOMIC DNA]</scope>
    <source>
        <strain evidence="1">GP101</strain>
    </source>
</reference>
<sequence>MKYLSLLLLLIPFHGYGSSNSIPEEYWGTWDRHCKEGRAATDSIVHIRKDVIYGYEEKKDILSVVLPEENKIEVEYIFIYDGVEYTGSYKWELRGESLVSVHPGTGEEWVIHKCGPYEP</sequence>
<protein>
    <submittedName>
        <fullName evidence="1">Uncharacterized protein</fullName>
    </submittedName>
</protein>
<dbReference type="Proteomes" id="UP000188219">
    <property type="component" value="Chromosome"/>
</dbReference>
<dbReference type="RefSeq" id="WP_077403406.1">
    <property type="nucleotide sequence ID" value="NZ_CP019650.1"/>
</dbReference>
<evidence type="ECO:0000313" key="2">
    <source>
        <dbReference type="Proteomes" id="UP000188219"/>
    </source>
</evidence>
<dbReference type="STRING" id="260552.Mag101_08410"/>
<dbReference type="AlphaFoldDB" id="A0A1Q2M5U8"/>
<dbReference type="KEGG" id="maga:Mag101_08410"/>
<evidence type="ECO:0000313" key="1">
    <source>
        <dbReference type="EMBL" id="AQQ67657.1"/>
    </source>
</evidence>
<organism evidence="1 2">
    <name type="scientific">Microbulbifer agarilyticus</name>
    <dbReference type="NCBI Taxonomy" id="260552"/>
    <lineage>
        <taxon>Bacteria</taxon>
        <taxon>Pseudomonadati</taxon>
        <taxon>Pseudomonadota</taxon>
        <taxon>Gammaproteobacteria</taxon>
        <taxon>Cellvibrionales</taxon>
        <taxon>Microbulbiferaceae</taxon>
        <taxon>Microbulbifer</taxon>
    </lineage>
</organism>
<proteinExistence type="predicted"/>
<dbReference type="OrthoDB" id="5735707at2"/>
<accession>A0A1Q2M5U8</accession>
<name>A0A1Q2M5U8_9GAMM</name>
<keyword evidence="2" id="KW-1185">Reference proteome</keyword>
<dbReference type="EMBL" id="CP019650">
    <property type="protein sequence ID" value="AQQ67657.1"/>
    <property type="molecule type" value="Genomic_DNA"/>
</dbReference>